<organism evidence="3 8">
    <name type="scientific">Mycobacterium kansasii</name>
    <dbReference type="NCBI Taxonomy" id="1768"/>
    <lineage>
        <taxon>Bacteria</taxon>
        <taxon>Bacillati</taxon>
        <taxon>Actinomycetota</taxon>
        <taxon>Actinomycetes</taxon>
        <taxon>Mycobacteriales</taxon>
        <taxon>Mycobacteriaceae</taxon>
        <taxon>Mycobacterium</taxon>
    </lineage>
</organism>
<evidence type="ECO:0000313" key="4">
    <source>
        <dbReference type="EMBL" id="OOK81786.1"/>
    </source>
</evidence>
<evidence type="ECO:0000313" key="2">
    <source>
        <dbReference type="EMBL" id="BCI89767.1"/>
    </source>
</evidence>
<protein>
    <submittedName>
        <fullName evidence="3">Uncharacterized protein</fullName>
    </submittedName>
</protein>
<proteinExistence type="predicted"/>
<dbReference type="AlphaFoldDB" id="A0A1V3XQK8"/>
<evidence type="ECO:0000313" key="8">
    <source>
        <dbReference type="Proteomes" id="UP000189229"/>
    </source>
</evidence>
<dbReference type="RefSeq" id="WP_023372290.1">
    <property type="nucleotide sequence ID" value="NZ_BLYZ01000001.1"/>
</dbReference>
<sequence length="54" mass="5947">MNHTTMQFPQLDDDIFAFNFSDEAIEAAAGISSGIEDTTQCTWSVTTLCNPCKE</sequence>
<dbReference type="EMBL" id="AP023343">
    <property type="protein sequence ID" value="BCI89764.1"/>
    <property type="molecule type" value="Genomic_DNA"/>
</dbReference>
<gene>
    <name evidence="6" type="ORF">BZL29_1225</name>
    <name evidence="5" type="ORF">BZL29_1228</name>
    <name evidence="3" type="ORF">BZL30_0625</name>
    <name evidence="4" type="ORF">BZL30_0631</name>
    <name evidence="1" type="ORF">NIIDMKKI_49700</name>
    <name evidence="2" type="ORF">NIIDMKKI_49730</name>
</gene>
<dbReference type="EMBL" id="MVBM01000001">
    <property type="protein sequence ID" value="OOK81517.1"/>
    <property type="molecule type" value="Genomic_DNA"/>
</dbReference>
<dbReference type="Proteomes" id="UP000189229">
    <property type="component" value="Unassembled WGS sequence"/>
</dbReference>
<accession>A0A1V3XQK8</accession>
<evidence type="ECO:0000313" key="1">
    <source>
        <dbReference type="EMBL" id="BCI89764.1"/>
    </source>
</evidence>
<evidence type="ECO:0000313" key="5">
    <source>
        <dbReference type="EMBL" id="OOK83554.1"/>
    </source>
</evidence>
<dbReference type="EMBL" id="MVBN01000001">
    <property type="protein sequence ID" value="OOK84707.1"/>
    <property type="molecule type" value="Genomic_DNA"/>
</dbReference>
<dbReference type="EMBL" id="MVBM01000001">
    <property type="protein sequence ID" value="OOK81786.1"/>
    <property type="molecule type" value="Genomic_DNA"/>
</dbReference>
<dbReference type="Proteomes" id="UP000516380">
    <property type="component" value="Chromosome"/>
</dbReference>
<dbReference type="GeneID" id="42539983"/>
<name>A0A1V3XQK8_MYCKA</name>
<evidence type="ECO:0000313" key="9">
    <source>
        <dbReference type="Proteomes" id="UP000516380"/>
    </source>
</evidence>
<keyword evidence="9" id="KW-1185">Reference proteome</keyword>
<reference evidence="7 8" key="1">
    <citation type="submission" date="2017-02" db="EMBL/GenBank/DDBJ databases">
        <title>Complete genome sequences of Mycobacterium kansasii strains isolated from rhesus macaques.</title>
        <authorList>
            <person name="Panda A."/>
            <person name="Nagaraj S."/>
            <person name="Zhao X."/>
            <person name="Tettelin H."/>
            <person name="Detolla L.J."/>
        </authorList>
    </citation>
    <scope>NUCLEOTIDE SEQUENCE [LARGE SCALE GENOMIC DNA]</scope>
    <source>
        <strain evidence="5 7">11-3469</strain>
        <strain evidence="3 8">11-3813</strain>
    </source>
</reference>
<dbReference type="Proteomes" id="UP000188532">
    <property type="component" value="Unassembled WGS sequence"/>
</dbReference>
<dbReference type="EMBL" id="AP023343">
    <property type="protein sequence ID" value="BCI89767.1"/>
    <property type="molecule type" value="Genomic_DNA"/>
</dbReference>
<dbReference type="EMBL" id="MVBN01000001">
    <property type="protein sequence ID" value="OOK83554.1"/>
    <property type="molecule type" value="Genomic_DNA"/>
</dbReference>
<evidence type="ECO:0000313" key="6">
    <source>
        <dbReference type="EMBL" id="OOK84707.1"/>
    </source>
</evidence>
<reference evidence="1 9" key="2">
    <citation type="submission" date="2020-07" db="EMBL/GenBank/DDBJ databases">
        <title>Mycobacterium kansasii (former subtype) with zoonotic potential isolated from diseased indoor pet cat, Japan.</title>
        <authorList>
            <person name="Fukano H."/>
            <person name="Terazono T."/>
            <person name="Hoshino Y."/>
        </authorList>
    </citation>
    <scope>NUCLEOTIDE SEQUENCE [LARGE SCALE GENOMIC DNA]</scope>
    <source>
        <strain evidence="1 9">Kuro-I</strain>
    </source>
</reference>
<evidence type="ECO:0000313" key="7">
    <source>
        <dbReference type="Proteomes" id="UP000188532"/>
    </source>
</evidence>
<evidence type="ECO:0000313" key="3">
    <source>
        <dbReference type="EMBL" id="OOK81517.1"/>
    </source>
</evidence>